<protein>
    <submittedName>
        <fullName evidence="2">Helix-turn-helix transcriptional regulator</fullName>
    </submittedName>
</protein>
<gene>
    <name evidence="2" type="ORF">QA541_02890</name>
</gene>
<dbReference type="PROSITE" id="PS50943">
    <property type="entry name" value="HTH_CROC1"/>
    <property type="match status" value="1"/>
</dbReference>
<dbReference type="InterPro" id="IPR010982">
    <property type="entry name" value="Lambda_DNA-bd_dom_sf"/>
</dbReference>
<accession>A0AAU6RBM3</accession>
<dbReference type="SUPFAM" id="SSF47413">
    <property type="entry name" value="lambda repressor-like DNA-binding domains"/>
    <property type="match status" value="1"/>
</dbReference>
<dbReference type="RefSeq" id="WP_420494246.1">
    <property type="nucleotide sequence ID" value="NZ_CP124577.1"/>
</dbReference>
<sequence length="275" mass="32981">MLFGERLREVRQKIGISLKQLSRLSEVSPSYLSVLENEPDRIPSVEILAKLLYGLRQGDLKKNKVMNGYVEIQDLLFDSENLSQDLMFQIKFITYFKNFINHKMSKKSETVKILEENLYENKVMFFKDGRYQTTQFPTFDLDWLLKQNQFEVYYTRKYITNPDVLDNDDDSRANYNTLTDEDKLIIREIIKAYIKNKYETISKPKEYFTNQINKNSEKNKNELMKIVRNRSEKFNDKTYEEILELIEEEENLEEFSNAKIFDFLLKEDNNLHDED</sequence>
<evidence type="ECO:0000259" key="1">
    <source>
        <dbReference type="PROSITE" id="PS50943"/>
    </source>
</evidence>
<organism evidence="2">
    <name type="scientific">Macrococcus psychrotolerans</name>
    <dbReference type="NCBI Taxonomy" id="3039389"/>
    <lineage>
        <taxon>Bacteria</taxon>
        <taxon>Bacillati</taxon>
        <taxon>Bacillota</taxon>
        <taxon>Bacilli</taxon>
        <taxon>Bacillales</taxon>
        <taxon>Staphylococcaceae</taxon>
        <taxon>Macrococcus</taxon>
    </lineage>
</organism>
<dbReference type="EMBL" id="CP124577">
    <property type="protein sequence ID" value="WZE67218.1"/>
    <property type="molecule type" value="Genomic_DNA"/>
</dbReference>
<evidence type="ECO:0000313" key="2">
    <source>
        <dbReference type="EMBL" id="WZE67218.1"/>
    </source>
</evidence>
<dbReference type="InterPro" id="IPR001387">
    <property type="entry name" value="Cro/C1-type_HTH"/>
</dbReference>
<name>A0AAU6RBM3_9STAP</name>
<reference evidence="2" key="1">
    <citation type="submission" date="2023-04" db="EMBL/GenBank/DDBJ databases">
        <title>Macrococci isolated from food, foodproducing animals, and human clinical materials.</title>
        <authorList>
            <person name="Maslanova I."/>
            <person name="Svec P."/>
            <person name="Sedlacek I."/>
            <person name="Novakova D."/>
            <person name="Keller J.E."/>
            <person name="Schwendener S."/>
            <person name="Finstrlova A."/>
            <person name="Botka T."/>
            <person name="Kovarovic V."/>
            <person name="Petras P."/>
            <person name="Perreten V."/>
            <person name="Pantucek R."/>
        </authorList>
    </citation>
    <scope>NUCLEOTIDE SEQUENCE</scope>
    <source>
        <strain evidence="2">NRL/St 21/332</strain>
    </source>
</reference>
<dbReference type="Pfam" id="PF01381">
    <property type="entry name" value="HTH_3"/>
    <property type="match status" value="1"/>
</dbReference>
<dbReference type="SMART" id="SM00530">
    <property type="entry name" value="HTH_XRE"/>
    <property type="match status" value="1"/>
</dbReference>
<dbReference type="GO" id="GO:0003677">
    <property type="term" value="F:DNA binding"/>
    <property type="evidence" value="ECO:0007669"/>
    <property type="project" value="InterPro"/>
</dbReference>
<proteinExistence type="predicted"/>
<dbReference type="AlphaFoldDB" id="A0AAU6RBM3"/>
<feature type="domain" description="HTH cro/C1-type" evidence="1">
    <location>
        <begin position="7"/>
        <end position="51"/>
    </location>
</feature>
<dbReference type="Gene3D" id="1.10.260.40">
    <property type="entry name" value="lambda repressor-like DNA-binding domains"/>
    <property type="match status" value="1"/>
</dbReference>
<dbReference type="CDD" id="cd00093">
    <property type="entry name" value="HTH_XRE"/>
    <property type="match status" value="1"/>
</dbReference>